<keyword evidence="1" id="KW-0456">Lyase</keyword>
<dbReference type="InterPro" id="IPR010354">
    <property type="entry name" value="Oleate_hydratase"/>
</dbReference>
<dbReference type="RefSeq" id="WP_034098176.1">
    <property type="nucleotide sequence ID" value="NZ_BJSV01000027.1"/>
</dbReference>
<dbReference type="Proteomes" id="UP000596329">
    <property type="component" value="Chromosome"/>
</dbReference>
<gene>
    <name evidence="1" type="ORF">H0H26_08500</name>
</gene>
<reference evidence="1 2" key="1">
    <citation type="submission" date="2020-07" db="EMBL/GenBank/DDBJ databases">
        <title>Genomic characterization of Flavobacterium psychrophilum strains.</title>
        <authorList>
            <person name="Castillo D."/>
            <person name="Jorgensen J."/>
            <person name="Middelboe M."/>
        </authorList>
    </citation>
    <scope>NUCLEOTIDE SEQUENCE [LARGE SCALE GENOMIC DNA]</scope>
    <source>
        <strain evidence="1 2">FPS-R7</strain>
    </source>
</reference>
<dbReference type="InterPro" id="IPR036188">
    <property type="entry name" value="FAD/NAD-bd_sf"/>
</dbReference>
<organism evidence="1 2">
    <name type="scientific">Flavobacterium psychrophilum</name>
    <dbReference type="NCBI Taxonomy" id="96345"/>
    <lineage>
        <taxon>Bacteria</taxon>
        <taxon>Pseudomonadati</taxon>
        <taxon>Bacteroidota</taxon>
        <taxon>Flavobacteriia</taxon>
        <taxon>Flavobacteriales</taxon>
        <taxon>Flavobacteriaceae</taxon>
        <taxon>Flavobacterium</taxon>
    </lineage>
</organism>
<dbReference type="Gene3D" id="3.50.50.60">
    <property type="entry name" value="FAD/NAD(P)-binding domain"/>
    <property type="match status" value="3"/>
</dbReference>
<dbReference type="Pfam" id="PF06100">
    <property type="entry name" value="MCRA"/>
    <property type="match status" value="1"/>
</dbReference>
<proteinExistence type="predicted"/>
<evidence type="ECO:0000313" key="2">
    <source>
        <dbReference type="Proteomes" id="UP000596329"/>
    </source>
</evidence>
<name>A0A7U2ND35_FLAPS</name>
<dbReference type="GO" id="GO:0006631">
    <property type="term" value="P:fatty acid metabolic process"/>
    <property type="evidence" value="ECO:0007669"/>
    <property type="project" value="InterPro"/>
</dbReference>
<dbReference type="SUPFAM" id="SSF51905">
    <property type="entry name" value="FAD/NAD(P)-binding domain"/>
    <property type="match status" value="1"/>
</dbReference>
<dbReference type="NCBIfam" id="NF010584">
    <property type="entry name" value="PRK13977.1"/>
    <property type="match status" value="1"/>
</dbReference>
<dbReference type="GO" id="GO:0071949">
    <property type="term" value="F:FAD binding"/>
    <property type="evidence" value="ECO:0007669"/>
    <property type="project" value="InterPro"/>
</dbReference>
<accession>A0A7U2ND35</accession>
<dbReference type="PANTHER" id="PTHR37417:SF2">
    <property type="entry name" value="67 KDA MYOSIN-CROSS-REACTIVE ANTIGEN FAMILY PROTEIN (AFU_ORTHOLOGUE AFUA_5G09970)"/>
    <property type="match status" value="1"/>
</dbReference>
<dbReference type="EC" id="4.2.1.53" evidence="1"/>
<protein>
    <submittedName>
        <fullName evidence="1">Oleate hydratase</fullName>
        <ecNumber evidence="1">4.2.1.53</ecNumber>
    </submittedName>
</protein>
<dbReference type="EMBL" id="CP059075">
    <property type="protein sequence ID" value="QRE02950.1"/>
    <property type="molecule type" value="Genomic_DNA"/>
</dbReference>
<dbReference type="GO" id="GO:0050151">
    <property type="term" value="F:oleate hydratase activity"/>
    <property type="evidence" value="ECO:0007669"/>
    <property type="project" value="UniProtKB-EC"/>
</dbReference>
<evidence type="ECO:0000313" key="1">
    <source>
        <dbReference type="EMBL" id="QRE02950.1"/>
    </source>
</evidence>
<dbReference type="AlphaFoldDB" id="A0A7U2ND35"/>
<dbReference type="PANTHER" id="PTHR37417">
    <property type="entry name" value="67 KDA MYOSIN-CROSS-REACTIVE ANTIGEN FAMILY PROTEIN (AFU_ORTHOLOGUE AFUA_5G09970)"/>
    <property type="match status" value="1"/>
</dbReference>
<sequence length="528" mass="60073">MNTNQENRKAYFIGGGIGSLAGAVFLIRDAGISGKNITIFESLPHLGGSLDAFGNPENGYIMRGARMLTMNIYECTWALFKTIPSLTDPTKTVYEETIAFNERVKSNAKARLIDKNRAIIDASKLGFSITDRIELLKLSEASEDKLDNTTISDWLSPSFFETNFWFMWRTTFAFSPWHSAIEFKRYLHRFMQEFAEVETMTGVRRTVYNQYDSMVRPLEVWLELQGVNFRNNCTVTDLHTELNDNQEILASSIEYQEAEKSHQITVHKNDLVFYQNGSMTDAYSFGSMKNAPKPLTKKTSKGWEIWEKLAKKHSGFGNPAVFNSSIPETAWESFTVTLKDTAFFDKMEAFSGNKSGTGSQVTLKDSNWFLSFALNSQPHYSNQPSNVQVFWAYGLHPDRVGNFVGKPMTECSGEEILQELCGHLKFDYDTVFGNAICIPCRMPYITSMFMPRKKDDRPLPVPKKSKNLAFISQFVEIPDDVVFTVEYSIRAAQMAVYELLNIDLKIPPIAPHDKTLKVKMETIIKAFE</sequence>